<evidence type="ECO:0000256" key="3">
    <source>
        <dbReference type="RuleBase" id="RU000454"/>
    </source>
</evidence>
<keyword evidence="6" id="KW-1185">Reference proteome</keyword>
<dbReference type="Proteomes" id="UP000053989">
    <property type="component" value="Unassembled WGS sequence"/>
</dbReference>
<dbReference type="PRINTS" id="PR00792">
    <property type="entry name" value="PEPSIN"/>
</dbReference>
<dbReference type="InterPro" id="IPR021109">
    <property type="entry name" value="Peptidase_aspartic_dom_sf"/>
</dbReference>
<dbReference type="OrthoDB" id="3089at2759"/>
<dbReference type="InterPro" id="IPR033121">
    <property type="entry name" value="PEPTIDASE_A1"/>
</dbReference>
<comment type="similarity">
    <text evidence="1 3">Belongs to the peptidase A1 family.</text>
</comment>
<dbReference type="Gene3D" id="2.40.70.10">
    <property type="entry name" value="Acid Proteases"/>
    <property type="match status" value="2"/>
</dbReference>
<evidence type="ECO:0000313" key="5">
    <source>
        <dbReference type="EMBL" id="KIM51236.1"/>
    </source>
</evidence>
<accession>A0A0C3D571</accession>
<dbReference type="PANTHER" id="PTHR47966:SF51">
    <property type="entry name" value="BETA-SITE APP-CLEAVING ENZYME, ISOFORM A-RELATED"/>
    <property type="match status" value="1"/>
</dbReference>
<dbReference type="CDD" id="cd05471">
    <property type="entry name" value="pepsin_like"/>
    <property type="match status" value="1"/>
</dbReference>
<dbReference type="SUPFAM" id="SSF50630">
    <property type="entry name" value="Acid proteases"/>
    <property type="match status" value="1"/>
</dbReference>
<reference evidence="5 6" key="1">
    <citation type="submission" date="2014-04" db="EMBL/GenBank/DDBJ databases">
        <authorList>
            <consortium name="DOE Joint Genome Institute"/>
            <person name="Kuo A."/>
            <person name="Kohler A."/>
            <person name="Nagy L.G."/>
            <person name="Floudas D."/>
            <person name="Copeland A."/>
            <person name="Barry K.W."/>
            <person name="Cichocki N."/>
            <person name="Veneault-Fourrey C."/>
            <person name="LaButti K."/>
            <person name="Lindquist E.A."/>
            <person name="Lipzen A."/>
            <person name="Lundell T."/>
            <person name="Morin E."/>
            <person name="Murat C."/>
            <person name="Sun H."/>
            <person name="Tunlid A."/>
            <person name="Henrissat B."/>
            <person name="Grigoriev I.V."/>
            <person name="Hibbett D.S."/>
            <person name="Martin F."/>
            <person name="Nordberg H.P."/>
            <person name="Cantor M.N."/>
            <person name="Hua S.X."/>
        </authorList>
    </citation>
    <scope>NUCLEOTIDE SEQUENCE [LARGE SCALE GENOMIC DNA]</scope>
    <source>
        <strain evidence="5 6">Foug A</strain>
    </source>
</reference>
<keyword evidence="3" id="KW-0645">Protease</keyword>
<dbReference type="InterPro" id="IPR001461">
    <property type="entry name" value="Aspartic_peptidase_A1"/>
</dbReference>
<dbReference type="PROSITE" id="PS51767">
    <property type="entry name" value="PEPTIDASE_A1"/>
    <property type="match status" value="1"/>
</dbReference>
<dbReference type="STRING" id="1036808.A0A0C3D571"/>
<feature type="domain" description="Peptidase A1" evidence="4">
    <location>
        <begin position="57"/>
        <end position="474"/>
    </location>
</feature>
<dbReference type="InParanoid" id="A0A0C3D571"/>
<dbReference type="InterPro" id="IPR034164">
    <property type="entry name" value="Pepsin-like_dom"/>
</dbReference>
<dbReference type="InterPro" id="IPR001969">
    <property type="entry name" value="Aspartic_peptidase_AS"/>
</dbReference>
<gene>
    <name evidence="5" type="ORF">SCLCIDRAFT_18442</name>
</gene>
<evidence type="ECO:0000256" key="1">
    <source>
        <dbReference type="ARBA" id="ARBA00007447"/>
    </source>
</evidence>
<reference evidence="6" key="2">
    <citation type="submission" date="2015-01" db="EMBL/GenBank/DDBJ databases">
        <title>Evolutionary Origins and Diversification of the Mycorrhizal Mutualists.</title>
        <authorList>
            <consortium name="DOE Joint Genome Institute"/>
            <consortium name="Mycorrhizal Genomics Consortium"/>
            <person name="Kohler A."/>
            <person name="Kuo A."/>
            <person name="Nagy L.G."/>
            <person name="Floudas D."/>
            <person name="Copeland A."/>
            <person name="Barry K.W."/>
            <person name="Cichocki N."/>
            <person name="Veneault-Fourrey C."/>
            <person name="LaButti K."/>
            <person name="Lindquist E.A."/>
            <person name="Lipzen A."/>
            <person name="Lundell T."/>
            <person name="Morin E."/>
            <person name="Murat C."/>
            <person name="Riley R."/>
            <person name="Ohm R."/>
            <person name="Sun H."/>
            <person name="Tunlid A."/>
            <person name="Henrissat B."/>
            <person name="Grigoriev I.V."/>
            <person name="Hibbett D.S."/>
            <person name="Martin F."/>
        </authorList>
    </citation>
    <scope>NUCLEOTIDE SEQUENCE [LARGE SCALE GENOMIC DNA]</scope>
    <source>
        <strain evidence="6">Foug A</strain>
    </source>
</reference>
<protein>
    <recommendedName>
        <fullName evidence="4">Peptidase A1 domain-containing protein</fullName>
    </recommendedName>
</protein>
<evidence type="ECO:0000256" key="2">
    <source>
        <dbReference type="ARBA" id="ARBA00022750"/>
    </source>
</evidence>
<evidence type="ECO:0000313" key="6">
    <source>
        <dbReference type="Proteomes" id="UP000053989"/>
    </source>
</evidence>
<sequence>MILAATVTVARIVIAEQAAPAYQMKRTPGGIHLPLIAQRVPGQTGAIGLGDFHDMTYNVLMHVGNTQLPVVLDTGSSDLWVLSTACEGACSKGKVALYPPTAFSYANMDATLTYGDSMTGTHAAGPIGSDVVSLAGLVAEGQYFAAINDTNNAVVETGSSGILGLGFPQNSVLWNMMYLSQTPSSLKLRDLPKNLEASYLFPGRLNTLAKGWFRKNQLGASSTFDPLTTIKQGRQISNSDVLLSSFATIGPFIPRLVARGESAAPLFTVTLQRASMELGGNEGMLYIGELPPTVNNASLTWVPVRRYSVAQGGMKAPADDPGEVYPIAWEIPVDDVYFDGVKLPRSQLSASNISLSALIDTGNSLIRGPPDVVAHIHGMLGGSHFKCATPHTLAFQIGGTLFPVDPRDFVHQVGSRDVETCSTNLVATDVPTGDGSGYLYSWNLGTPFLKGNLAAFYYGSLSRPSHDPARIGFLSTVPPNAGELLSDDVEFAKAQHHNLPNIEEAPPASLPPLYATGIGGVPLASPVPAESDNASIAKNGASSSVGVSPSVSWSALVSMVVLTLWKTVG</sequence>
<evidence type="ECO:0000259" key="4">
    <source>
        <dbReference type="PROSITE" id="PS51767"/>
    </source>
</evidence>
<dbReference type="PANTHER" id="PTHR47966">
    <property type="entry name" value="BETA-SITE APP-CLEAVING ENZYME, ISOFORM A-RELATED"/>
    <property type="match status" value="1"/>
</dbReference>
<dbReference type="HOGENOM" id="CLU_021426_0_0_1"/>
<dbReference type="EMBL" id="KN822273">
    <property type="protein sequence ID" value="KIM51236.1"/>
    <property type="molecule type" value="Genomic_DNA"/>
</dbReference>
<name>A0A0C3D571_9AGAM</name>
<proteinExistence type="inferred from homology"/>
<keyword evidence="2 3" id="KW-0064">Aspartyl protease</keyword>
<dbReference type="AlphaFoldDB" id="A0A0C3D571"/>
<dbReference type="PROSITE" id="PS00141">
    <property type="entry name" value="ASP_PROTEASE"/>
    <property type="match status" value="1"/>
</dbReference>
<organism evidence="5 6">
    <name type="scientific">Scleroderma citrinum Foug A</name>
    <dbReference type="NCBI Taxonomy" id="1036808"/>
    <lineage>
        <taxon>Eukaryota</taxon>
        <taxon>Fungi</taxon>
        <taxon>Dikarya</taxon>
        <taxon>Basidiomycota</taxon>
        <taxon>Agaricomycotina</taxon>
        <taxon>Agaricomycetes</taxon>
        <taxon>Agaricomycetidae</taxon>
        <taxon>Boletales</taxon>
        <taxon>Sclerodermatineae</taxon>
        <taxon>Sclerodermataceae</taxon>
        <taxon>Scleroderma</taxon>
    </lineage>
</organism>
<dbReference type="GO" id="GO:0004190">
    <property type="term" value="F:aspartic-type endopeptidase activity"/>
    <property type="evidence" value="ECO:0007669"/>
    <property type="project" value="UniProtKB-KW"/>
</dbReference>
<dbReference type="Pfam" id="PF00026">
    <property type="entry name" value="Asp"/>
    <property type="match status" value="2"/>
</dbReference>
<dbReference type="GO" id="GO:0006508">
    <property type="term" value="P:proteolysis"/>
    <property type="evidence" value="ECO:0007669"/>
    <property type="project" value="UniProtKB-KW"/>
</dbReference>
<keyword evidence="3" id="KW-0378">Hydrolase</keyword>